<sequence length="37" mass="4338">MQIVITITFKPNSNHSTDTAMTLILRRNLHELPFKKK</sequence>
<dbReference type="Proteomes" id="UP000198670">
    <property type="component" value="Unassembled WGS sequence"/>
</dbReference>
<dbReference type="EMBL" id="FOQO01000001">
    <property type="protein sequence ID" value="SFH73795.1"/>
    <property type="molecule type" value="Genomic_DNA"/>
</dbReference>
<keyword evidence="2" id="KW-1185">Reference proteome</keyword>
<organism evidence="1 2">
    <name type="scientific">Parapedobacter indicus</name>
    <dbReference type="NCBI Taxonomy" id="1477437"/>
    <lineage>
        <taxon>Bacteria</taxon>
        <taxon>Pseudomonadati</taxon>
        <taxon>Bacteroidota</taxon>
        <taxon>Sphingobacteriia</taxon>
        <taxon>Sphingobacteriales</taxon>
        <taxon>Sphingobacteriaceae</taxon>
        <taxon>Parapedobacter</taxon>
    </lineage>
</organism>
<gene>
    <name evidence="1" type="ORF">SAMN05444682_10135</name>
</gene>
<evidence type="ECO:0000313" key="1">
    <source>
        <dbReference type="EMBL" id="SFH73795.1"/>
    </source>
</evidence>
<evidence type="ECO:0000313" key="2">
    <source>
        <dbReference type="Proteomes" id="UP000198670"/>
    </source>
</evidence>
<proteinExistence type="predicted"/>
<accession>A0A1I3CH59</accession>
<reference evidence="1 2" key="1">
    <citation type="submission" date="2016-10" db="EMBL/GenBank/DDBJ databases">
        <authorList>
            <person name="de Groot N.N."/>
        </authorList>
    </citation>
    <scope>NUCLEOTIDE SEQUENCE [LARGE SCALE GENOMIC DNA]</scope>
    <source>
        <strain evidence="1 2">RK1</strain>
    </source>
</reference>
<dbReference type="STRING" id="1477437.SAMN05444682_10135"/>
<dbReference type="AlphaFoldDB" id="A0A1I3CH59"/>
<name>A0A1I3CH59_9SPHI</name>
<protein>
    <submittedName>
        <fullName evidence="1">Uncharacterized protein</fullName>
    </submittedName>
</protein>